<name>A0ACC2M5P9_PERAE</name>
<dbReference type="EMBL" id="CM056813">
    <property type="protein sequence ID" value="KAJ8641126.1"/>
    <property type="molecule type" value="Genomic_DNA"/>
</dbReference>
<sequence>MVTCRLLKRRTLSTSVSCYKHQQKQQSLLGISSNTFPSTFDQRKTLESRLISCIDGCTQLPHLKLAHAHLLRTGLDQSSFLLAKLIRTLTNLDLPIESYAHHLFDQVLHPNPFLWTALIRLYSLRGPFSAALLLYSRMRRSQMPPLSFTFSALFKACGAEVDVQIGRQVHAQTISVGGFDSDLFVNNTMIDFYVKCECLDDARRVFDEMPQRDLISWTTMIVAYAKRGDMDVAGELFDGVVDKDMVVWTAMITGYAQNARPKEALGLFERMRKEGVETDEVTLVGAISACAQLGAVNYARGIQDVAKQAGLRCPLNVVVGSALIDMYAKCGSVEEAYRVFEGMKERNVFSYSAMIVGFAMHGQAERAIRLFTEMVSATAIKPNGVTFIGVLTACSHAGMVDEGRHYFEIMNNTYGVTPSADHYACMVDLLGRAGHIEEAHGLIRSMPTEPHGGVWGALLGACRIHGKPHIAEIAAHHLFKLEPNAIGNYVLLSNIYASAGRWGDVLRIRKLMRGKGLKKNPGCSWVESKDGIVHEFFAGDISHPKFHKIKEVLEELLKCLKRAGHLPKLNCVVYDVSDEEKEWLLKAHSEKLALAFGLLTTGPGSVIRIVKNLRICEDCHSVMRGASLVANREIVVRDNMRFHHFRAGVCSCGDFW</sequence>
<dbReference type="Proteomes" id="UP001234297">
    <property type="component" value="Chromosome 5"/>
</dbReference>
<reference evidence="1 2" key="1">
    <citation type="journal article" date="2022" name="Hortic Res">
        <title>A haplotype resolved chromosomal level avocado genome allows analysis of novel avocado genes.</title>
        <authorList>
            <person name="Nath O."/>
            <person name="Fletcher S.J."/>
            <person name="Hayward A."/>
            <person name="Shaw L.M."/>
            <person name="Masouleh A.K."/>
            <person name="Furtado A."/>
            <person name="Henry R.J."/>
            <person name="Mitter N."/>
        </authorList>
    </citation>
    <scope>NUCLEOTIDE SEQUENCE [LARGE SCALE GENOMIC DNA]</scope>
    <source>
        <strain evidence="2">cv. Hass</strain>
    </source>
</reference>
<gene>
    <name evidence="1" type="ORF">MRB53_017820</name>
</gene>
<proteinExistence type="predicted"/>
<protein>
    <submittedName>
        <fullName evidence="1">Uncharacterized protein</fullName>
    </submittedName>
</protein>
<evidence type="ECO:0000313" key="2">
    <source>
        <dbReference type="Proteomes" id="UP001234297"/>
    </source>
</evidence>
<comment type="caution">
    <text evidence="1">The sequence shown here is derived from an EMBL/GenBank/DDBJ whole genome shotgun (WGS) entry which is preliminary data.</text>
</comment>
<keyword evidence="2" id="KW-1185">Reference proteome</keyword>
<organism evidence="1 2">
    <name type="scientific">Persea americana</name>
    <name type="common">Avocado</name>
    <dbReference type="NCBI Taxonomy" id="3435"/>
    <lineage>
        <taxon>Eukaryota</taxon>
        <taxon>Viridiplantae</taxon>
        <taxon>Streptophyta</taxon>
        <taxon>Embryophyta</taxon>
        <taxon>Tracheophyta</taxon>
        <taxon>Spermatophyta</taxon>
        <taxon>Magnoliopsida</taxon>
        <taxon>Magnoliidae</taxon>
        <taxon>Laurales</taxon>
        <taxon>Lauraceae</taxon>
        <taxon>Persea</taxon>
    </lineage>
</organism>
<accession>A0ACC2M5P9</accession>
<evidence type="ECO:0000313" key="1">
    <source>
        <dbReference type="EMBL" id="KAJ8641126.1"/>
    </source>
</evidence>